<dbReference type="Proteomes" id="UP000326780">
    <property type="component" value="Chromosome"/>
</dbReference>
<feature type="compositionally biased region" description="Pro residues" evidence="1">
    <location>
        <begin position="30"/>
        <end position="45"/>
    </location>
</feature>
<dbReference type="PROSITE" id="PS51257">
    <property type="entry name" value="PROKAR_LIPOPROTEIN"/>
    <property type="match status" value="1"/>
</dbReference>
<keyword evidence="2" id="KW-0732">Signal</keyword>
<name>A0A5Q0M5W7_VARPD</name>
<dbReference type="AlphaFoldDB" id="A0A5Q0M5W7"/>
<dbReference type="EMBL" id="CP045644">
    <property type="protein sequence ID" value="QFZ84836.1"/>
    <property type="molecule type" value="Genomic_DNA"/>
</dbReference>
<accession>A0A5Q0M5W7</accession>
<evidence type="ECO:0008006" key="5">
    <source>
        <dbReference type="Google" id="ProtNLM"/>
    </source>
</evidence>
<gene>
    <name evidence="3" type="ORF">GFK26_19765</name>
</gene>
<evidence type="ECO:0000313" key="3">
    <source>
        <dbReference type="EMBL" id="QFZ84836.1"/>
    </source>
</evidence>
<proteinExistence type="predicted"/>
<evidence type="ECO:0000256" key="2">
    <source>
        <dbReference type="SAM" id="SignalP"/>
    </source>
</evidence>
<evidence type="ECO:0000256" key="1">
    <source>
        <dbReference type="SAM" id="MobiDB-lite"/>
    </source>
</evidence>
<feature type="signal peptide" evidence="2">
    <location>
        <begin position="1"/>
        <end position="17"/>
    </location>
</feature>
<feature type="region of interest" description="Disordered" evidence="1">
    <location>
        <begin position="27"/>
        <end position="56"/>
    </location>
</feature>
<dbReference type="RefSeq" id="WP_153283457.1">
    <property type="nucleotide sequence ID" value="NZ_CP045644.1"/>
</dbReference>
<protein>
    <recommendedName>
        <fullName evidence="5">Lipoprotein</fullName>
    </recommendedName>
</protein>
<sequence>MNTRMFLAAAGVAVALAACGGGGGGGPSFGLPPPPDQVPPPPAPPLHRRRPGARARPAPAAISAHYKFLNFAQDRDPATEPAEKRYDDYIALLNREGAAGYRYVDGLSSGNIVSLQDHFMMVKDTETTYAYEYKRFEVDIMSSDALPRLLQQMKEQGAKGMVFVKLLGMIDINSNNNGEFGMLYRKDAGSSATFDFAAADIPPTSGDFANLANAMGAQGFRPWVTPLLRGHTQQFFVKDQSSAARYELKAVLSPLSVVDGDEDDVKAQIREQGAAGYRLLKARFMEDSKQFIFYVKDTTQSSRFEYEFLDNPDSIFGLQEANATQANGQTALGLRYFGLPDTPVFLRSLSCTGPLCLTPDGKEISDGS</sequence>
<organism evidence="3 4">
    <name type="scientific">Variovorax paradoxus</name>
    <dbReference type="NCBI Taxonomy" id="34073"/>
    <lineage>
        <taxon>Bacteria</taxon>
        <taxon>Pseudomonadati</taxon>
        <taxon>Pseudomonadota</taxon>
        <taxon>Betaproteobacteria</taxon>
        <taxon>Burkholderiales</taxon>
        <taxon>Comamonadaceae</taxon>
        <taxon>Variovorax</taxon>
    </lineage>
</organism>
<reference evidence="3 4" key="1">
    <citation type="submission" date="2019-10" db="EMBL/GenBank/DDBJ databases">
        <title>Complete genome sequence of Variovorax paradoxus 5C-2.</title>
        <authorList>
            <person name="Gogoleva N.E."/>
            <person name="Balkin A.S."/>
        </authorList>
    </citation>
    <scope>NUCLEOTIDE SEQUENCE [LARGE SCALE GENOMIC DNA]</scope>
    <source>
        <strain evidence="3 4">5C-2</strain>
    </source>
</reference>
<evidence type="ECO:0000313" key="4">
    <source>
        <dbReference type="Proteomes" id="UP000326780"/>
    </source>
</evidence>
<feature type="chain" id="PRO_5024964096" description="Lipoprotein" evidence="2">
    <location>
        <begin position="18"/>
        <end position="368"/>
    </location>
</feature>